<feature type="region of interest" description="Disordered" evidence="1">
    <location>
        <begin position="674"/>
        <end position="719"/>
    </location>
</feature>
<evidence type="ECO:0000256" key="2">
    <source>
        <dbReference type="SAM" id="Phobius"/>
    </source>
</evidence>
<reference evidence="3" key="1">
    <citation type="submission" date="2019-03" db="EMBL/GenBank/DDBJ databases">
        <title>Long read genome sequence of the mycoparasitic Pythium oligandrum ATCC 38472 isolated from sugarbeet rhizosphere.</title>
        <authorList>
            <person name="Gaulin E."/>
        </authorList>
    </citation>
    <scope>NUCLEOTIDE SEQUENCE</scope>
    <source>
        <strain evidence="3">ATCC 38472_TT</strain>
    </source>
</reference>
<dbReference type="InterPro" id="IPR001202">
    <property type="entry name" value="WW_dom"/>
</dbReference>
<dbReference type="Gene3D" id="1.20.1070.10">
    <property type="entry name" value="Rhodopsin 7-helix transmembrane proteins"/>
    <property type="match status" value="1"/>
</dbReference>
<feature type="region of interest" description="Disordered" evidence="1">
    <location>
        <begin position="1"/>
        <end position="20"/>
    </location>
</feature>
<accession>A0A8K1CN15</accession>
<dbReference type="GO" id="GO:0003729">
    <property type="term" value="F:mRNA binding"/>
    <property type="evidence" value="ECO:0007669"/>
    <property type="project" value="TreeGrafter"/>
</dbReference>
<comment type="caution">
    <text evidence="3">The sequence shown here is derived from an EMBL/GenBank/DDBJ whole genome shotgun (WGS) entry which is preliminary data.</text>
</comment>
<proteinExistence type="predicted"/>
<feature type="compositionally biased region" description="Polar residues" evidence="1">
    <location>
        <begin position="284"/>
        <end position="303"/>
    </location>
</feature>
<dbReference type="EMBL" id="SPLM01000036">
    <property type="protein sequence ID" value="TMW65898.1"/>
    <property type="molecule type" value="Genomic_DNA"/>
</dbReference>
<keyword evidence="2" id="KW-1133">Transmembrane helix</keyword>
<feature type="compositionally biased region" description="Low complexity" evidence="1">
    <location>
        <begin position="552"/>
        <end position="565"/>
    </location>
</feature>
<feature type="region of interest" description="Disordered" evidence="1">
    <location>
        <begin position="528"/>
        <end position="604"/>
    </location>
</feature>
<feature type="region of interest" description="Disordered" evidence="1">
    <location>
        <begin position="279"/>
        <end position="308"/>
    </location>
</feature>
<dbReference type="PANTHER" id="PTHR34755:SF3">
    <property type="entry name" value="SERINE_ARGININE REPETITIVE MATRIX PROTEIN 2"/>
    <property type="match status" value="1"/>
</dbReference>
<gene>
    <name evidence="3" type="ORF">Poli38472_003663</name>
</gene>
<dbReference type="InterPro" id="IPR052109">
    <property type="entry name" value="SRRM_Domain-Containing"/>
</dbReference>
<feature type="transmembrane region" description="Helical" evidence="2">
    <location>
        <begin position="445"/>
        <end position="462"/>
    </location>
</feature>
<dbReference type="CDD" id="cd00201">
    <property type="entry name" value="WW"/>
    <property type="match status" value="1"/>
</dbReference>
<feature type="transmembrane region" description="Helical" evidence="2">
    <location>
        <begin position="474"/>
        <end position="499"/>
    </location>
</feature>
<feature type="region of interest" description="Disordered" evidence="1">
    <location>
        <begin position="101"/>
        <end position="124"/>
    </location>
</feature>
<evidence type="ECO:0000313" key="4">
    <source>
        <dbReference type="Proteomes" id="UP000794436"/>
    </source>
</evidence>
<protein>
    <recommendedName>
        <fullName evidence="5">WW domain-containing protein</fullName>
    </recommendedName>
</protein>
<keyword evidence="2" id="KW-0472">Membrane</keyword>
<dbReference type="Proteomes" id="UP000794436">
    <property type="component" value="Unassembled WGS sequence"/>
</dbReference>
<evidence type="ECO:0000313" key="3">
    <source>
        <dbReference type="EMBL" id="TMW65898.1"/>
    </source>
</evidence>
<feature type="compositionally biased region" description="Basic residues" evidence="1">
    <location>
        <begin position="573"/>
        <end position="592"/>
    </location>
</feature>
<evidence type="ECO:0000256" key="1">
    <source>
        <dbReference type="SAM" id="MobiDB-lite"/>
    </source>
</evidence>
<dbReference type="OrthoDB" id="121583at2759"/>
<sequence length="874" mass="97064">MTSPRLDGGDPVEVAGTTPRSIFQFTPATGLQAKKTSRTNTPRNLVFPEANEFSNLQEDASLDVTIAVTSGSKQVGASARKYQLEDDGGETQGAGRQDELLTTGLPSANPAVARTSPTPSARRSMYSLRRAQSLRAIRGSFRFLRQESVVLTKRVLHSSRHIYRQLSLQQLLAYLLILFGLLSESATPAPRYNVPVGIVLFMTAISDLDHRIVVSGLCLTSLVDILWLLRPQEGSFNGFFRVQIQNITQLSLAVCVMIKIWLVFSTYFDLGPEFDSEPPASATKAHSTGTPTSSERPVSSTTPVCDPTSRAGRLWSHLKYFFPRKTLPRRSHLSFEVLMRVLALVWIHGICGIGLMFLGLTALMEYSGRAQFRSAKLGIPLHLVMLFKAATTLLTYVIATHHMSYHGCFKLFGCDLLARWHEDSASEIVLKYNAKWLNRLKRAKLVDALMGVYLMLVYYSAFHSATFLAGEGVTAILVLAAVIILVLDFWTPLLIMVVARCGAVLHTHHRSGSLDVDPYFPNQLEWEDNEESASKRTGQSNSDSDSSDDDSSSSSSSSSSDSSSDADTDASRRSRRRRARERRRRRQSKRALKREASSRRALVPPLKRANSMLVIDADDPDAMSSPPSQKPYWVRHWDKGSNRSYLVHSVTQETVWEVRPTTTRRTRPSIVAPVVSSREDESPLMRSSRPPASHPPLAATGTPRSARNIPLDTRRTGSARVPSEMEMAMNRTPLPSARRLATPRREEILATSPRLASEDFMLLWDALPDGGGFTCRVSKIPQPTDLRLHLDQQGFHIVYDGLNIANVRTARFYAILAPPGSLSAPISYFLAEFLLDSLSLKLYATFRCAELDAIVPCVKRLQLKELVGAYTPCE</sequence>
<dbReference type="PANTHER" id="PTHR34755">
    <property type="entry name" value="SERINE/ARGININE REPETITIVE MATRIX PROTEIN 3-RELATED"/>
    <property type="match status" value="1"/>
</dbReference>
<dbReference type="AlphaFoldDB" id="A0A8K1CN15"/>
<evidence type="ECO:0008006" key="5">
    <source>
        <dbReference type="Google" id="ProtNLM"/>
    </source>
</evidence>
<keyword evidence="4" id="KW-1185">Reference proteome</keyword>
<name>A0A8K1CN15_PYTOL</name>
<keyword evidence="2" id="KW-0812">Transmembrane</keyword>
<organism evidence="3 4">
    <name type="scientific">Pythium oligandrum</name>
    <name type="common">Mycoparasitic fungus</name>
    <dbReference type="NCBI Taxonomy" id="41045"/>
    <lineage>
        <taxon>Eukaryota</taxon>
        <taxon>Sar</taxon>
        <taxon>Stramenopiles</taxon>
        <taxon>Oomycota</taxon>
        <taxon>Peronosporomycetes</taxon>
        <taxon>Pythiales</taxon>
        <taxon>Pythiaceae</taxon>
        <taxon>Pythium</taxon>
    </lineage>
</organism>
<feature type="transmembrane region" description="Helical" evidence="2">
    <location>
        <begin position="337"/>
        <end position="363"/>
    </location>
</feature>